<dbReference type="PROSITE" id="PS51375">
    <property type="entry name" value="PPR"/>
    <property type="match status" value="3"/>
</dbReference>
<dbReference type="AlphaFoldDB" id="A0A8K0JLF5"/>
<evidence type="ECO:0000256" key="5">
    <source>
        <dbReference type="PROSITE-ProRule" id="PRU00708"/>
    </source>
</evidence>
<evidence type="ECO:0000256" key="2">
    <source>
        <dbReference type="ARBA" id="ARBA00022737"/>
    </source>
</evidence>
<organism evidence="7 8">
    <name type="scientific">Filobasidium floriforme</name>
    <dbReference type="NCBI Taxonomy" id="5210"/>
    <lineage>
        <taxon>Eukaryota</taxon>
        <taxon>Fungi</taxon>
        <taxon>Dikarya</taxon>
        <taxon>Basidiomycota</taxon>
        <taxon>Agaricomycotina</taxon>
        <taxon>Tremellomycetes</taxon>
        <taxon>Filobasidiales</taxon>
        <taxon>Filobasidiaceae</taxon>
        <taxon>Filobasidium</taxon>
    </lineage>
</organism>
<evidence type="ECO:0000313" key="7">
    <source>
        <dbReference type="EMBL" id="KAG7549017.1"/>
    </source>
</evidence>
<feature type="region of interest" description="Disordered" evidence="6">
    <location>
        <begin position="30"/>
        <end position="72"/>
    </location>
</feature>
<dbReference type="OrthoDB" id="185373at2759"/>
<dbReference type="InterPro" id="IPR011990">
    <property type="entry name" value="TPR-like_helical_dom_sf"/>
</dbReference>
<reference evidence="7" key="1">
    <citation type="submission" date="2020-04" db="EMBL/GenBank/DDBJ databases">
        <title>Analysis of mating type loci in Filobasidium floriforme.</title>
        <authorList>
            <person name="Nowrousian M."/>
        </authorList>
    </citation>
    <scope>NUCLEOTIDE SEQUENCE</scope>
    <source>
        <strain evidence="7">CBS 6242</strain>
    </source>
</reference>
<accession>A0A8K0JLF5</accession>
<comment type="caution">
    <text evidence="7">The sequence shown here is derived from an EMBL/GenBank/DDBJ whole genome shotgun (WGS) entry which is preliminary data.</text>
</comment>
<evidence type="ECO:0000256" key="6">
    <source>
        <dbReference type="SAM" id="MobiDB-lite"/>
    </source>
</evidence>
<sequence>MAPLLQKLERKVVARDVERYGFSIDTEAVEAVEETEVNDTPERPATTGADDPAGETRVGDSASGKPKQRKLTHFRADRRLNLELSVRFAEISDTMGPYVPHMANSLGLYIREASPEALAENEVRLEQVARWCYVHSFDGSHMQGRSRSSLRDFHIAGKLQKKEPVLGANTLAGSAVGLAKERENLVRRAQSAYEELLSRWTKQAIAERAASFEAGVKAAEKILRSIEETFWDVARQLAIVNGVGIKSSVTIHVKTRQLLAGSLKERFRVPMQELLALWTRISYEFGTPEAPLRAMLPTETLNLGLIRLLRGVYPDESRIWSDAIDRSKIPATDDFAQSTEKGDEAGVSAMQAYTEQLVSSAYMRSQDHLRRIVRAAASRSDLDYVLELWKIAKDRAQKDSSAMSPDNLETLCVFLQVLLRTKSFGQEAPEVGKALEEVFALFPTPTPLPIYHTILSVYGGRYNTAMAKNISGGDTMLGKLKYTWDRMKKDGVTRDLEAYKLAIVGLGAHGDFDAVRQCWKDLAEDEECRRLWMEQSGSEQKGPFPPIEMVNVFMTTFLNSPKASGAAEIAVGMFETICDPKTPYNPDIVSVNIMLKHYVATDDITAMSSLMAKLSSMCLKPDVVTYTTIVDGLLKSGRREVARDTLDLMHADGVQPSSYTYGLLIGDLARSGTREDMARADALVKRMRLSKLTPSTVTYTALLGGYFRAGMVPQALTILKQMERDGIDMDIVTYNMILRSIVNSNVDAQVKKAVKRVGGNVGGSPSGFWRTIIDAMLARRITPNDDTWFIILSGLLRAHRFEEGDAVIEEIRKQDFRPRPASSLERCIDDIRQRKIVRPRSDNVRRTRR</sequence>
<dbReference type="PANTHER" id="PTHR47447:SF17">
    <property type="entry name" value="OS12G0638900 PROTEIN"/>
    <property type="match status" value="1"/>
</dbReference>
<dbReference type="Gene3D" id="1.25.40.10">
    <property type="entry name" value="Tetratricopeptide repeat domain"/>
    <property type="match status" value="2"/>
</dbReference>
<evidence type="ECO:0008006" key="9">
    <source>
        <dbReference type="Google" id="ProtNLM"/>
    </source>
</evidence>
<evidence type="ECO:0000313" key="8">
    <source>
        <dbReference type="Proteomes" id="UP000812966"/>
    </source>
</evidence>
<dbReference type="EMBL" id="JABELV010000055">
    <property type="protein sequence ID" value="KAG7549017.1"/>
    <property type="molecule type" value="Genomic_DNA"/>
</dbReference>
<dbReference type="NCBIfam" id="TIGR00756">
    <property type="entry name" value="PPR"/>
    <property type="match status" value="2"/>
</dbReference>
<comment type="function">
    <text evidence="3">Regulates mitochondrial small subunit maturation by controlling 15S rRNA 5'-end processing. Localizes to the 5' precursor of the 15S rRNA in a position that is subsequently occupied by mS47 in the mature yeast mtSSU. Uses structure and sequence-specific RNA recognition, binding to a single-stranded region of the precursor and specifically recognizing bases -6 to -1. The exchange of Ccm1 for mS47 is coupled to the irreversible removal of precursor rRNA that is accompanied by conformational changes of the mitoribosomal proteins uS5m and mS26. These conformational changes signal completion of 5'-end rRNA processing through protection of the mature 5'-end of the 15S rRNA and stabilization of mS47. The removal of the 5' precursor together with the dissociation of Ccm1 may be catalyzed by the 5'-3' exoribonuclease Pet127. Involved in the specific removal of group I introns in mitochondrial encoded transcripts.</text>
</comment>
<evidence type="ECO:0000256" key="1">
    <source>
        <dbReference type="ARBA" id="ARBA00006192"/>
    </source>
</evidence>
<comment type="subunit">
    <text evidence="4">Binds to mitochondrial small subunit 15S rRNA.</text>
</comment>
<comment type="similarity">
    <text evidence="1">Belongs to the CCM1 family.</text>
</comment>
<keyword evidence="8" id="KW-1185">Reference proteome</keyword>
<protein>
    <recommendedName>
        <fullName evidence="9">Pentatricopeptide repeat-containing protein</fullName>
    </recommendedName>
</protein>
<feature type="repeat" description="PPR" evidence="5">
    <location>
        <begin position="784"/>
        <end position="818"/>
    </location>
</feature>
<evidence type="ECO:0000256" key="3">
    <source>
        <dbReference type="ARBA" id="ARBA00044493"/>
    </source>
</evidence>
<gene>
    <name evidence="7" type="ORF">FFLO_03130</name>
</gene>
<feature type="repeat" description="PPR" evidence="5">
    <location>
        <begin position="622"/>
        <end position="656"/>
    </location>
</feature>
<dbReference type="PANTHER" id="PTHR47447">
    <property type="entry name" value="OS03G0856100 PROTEIN"/>
    <property type="match status" value="1"/>
</dbReference>
<evidence type="ECO:0000256" key="4">
    <source>
        <dbReference type="ARBA" id="ARBA00044511"/>
    </source>
</evidence>
<name>A0A8K0JLF5_9TREE</name>
<proteinExistence type="inferred from homology"/>
<dbReference type="InterPro" id="IPR002885">
    <property type="entry name" value="PPR_rpt"/>
</dbReference>
<dbReference type="Proteomes" id="UP000812966">
    <property type="component" value="Unassembled WGS sequence"/>
</dbReference>
<keyword evidence="2" id="KW-0677">Repeat</keyword>
<feature type="repeat" description="PPR" evidence="5">
    <location>
        <begin position="695"/>
        <end position="729"/>
    </location>
</feature>
<feature type="compositionally biased region" description="Acidic residues" evidence="6">
    <location>
        <begin position="30"/>
        <end position="39"/>
    </location>
</feature>
<dbReference type="Pfam" id="PF13041">
    <property type="entry name" value="PPR_2"/>
    <property type="match status" value="2"/>
</dbReference>